<sequence length="142" mass="14408">MAMYDDQMDVAFAGMKADSGFDRVESYAVAADGLTAGVIVGVDANGAAVAGKGTKAVGVVIHSHTPLIPYKQGDCVSVMTRGLCWVKVAAGKTVAKGEAVKFNAVGLLDNTAADSLKNAVIRDVKSVAGGKIACVELHAPTA</sequence>
<protein>
    <submittedName>
        <fullName evidence="1">Capsid fiber protein</fullName>
    </submittedName>
</protein>
<organism evidence="1">
    <name type="scientific">Siphoviridae sp. ctR0j7</name>
    <dbReference type="NCBI Taxonomy" id="2823580"/>
    <lineage>
        <taxon>Viruses</taxon>
        <taxon>Duplodnaviria</taxon>
        <taxon>Heunggongvirae</taxon>
        <taxon>Uroviricota</taxon>
        <taxon>Caudoviricetes</taxon>
    </lineage>
</organism>
<name>A0A8S5LI29_9CAUD</name>
<dbReference type="EMBL" id="BK014722">
    <property type="protein sequence ID" value="DAD69528.1"/>
    <property type="molecule type" value="Genomic_DNA"/>
</dbReference>
<dbReference type="Pfam" id="PF22758">
    <property type="entry name" value="Phage_cement"/>
    <property type="match status" value="1"/>
</dbReference>
<evidence type="ECO:0000313" key="1">
    <source>
        <dbReference type="EMBL" id="DAD69528.1"/>
    </source>
</evidence>
<accession>A0A8S5LI29</accession>
<dbReference type="InterPro" id="IPR054438">
    <property type="entry name" value="Struct_cement_gp24/gp6"/>
</dbReference>
<proteinExistence type="predicted"/>
<reference evidence="1" key="1">
    <citation type="journal article" date="2021" name="Proc. Natl. Acad. Sci. U.S.A.">
        <title>A Catalog of Tens of Thousands of Viruses from Human Metagenomes Reveals Hidden Associations with Chronic Diseases.</title>
        <authorList>
            <person name="Tisza M.J."/>
            <person name="Buck C.B."/>
        </authorList>
    </citation>
    <scope>NUCLEOTIDE SEQUENCE</scope>
    <source>
        <strain evidence="1">CtR0j7</strain>
    </source>
</reference>